<accession>A0A6N7L058</accession>
<evidence type="ECO:0000313" key="21">
    <source>
        <dbReference type="EMBL" id="MQS17110.1"/>
    </source>
</evidence>
<evidence type="ECO:0000256" key="2">
    <source>
        <dbReference type="ARBA" id="ARBA00005189"/>
    </source>
</evidence>
<keyword evidence="6" id="KW-0521">NADP</keyword>
<comment type="catalytic activity">
    <reaction evidence="16">
        <text>(2E)-tetradecenoyl-CoA + NADPH + H(+) = tetradecanoyl-CoA + NADP(+)</text>
        <dbReference type="Rhea" id="RHEA:44968"/>
        <dbReference type="ChEBI" id="CHEBI:15378"/>
        <dbReference type="ChEBI" id="CHEBI:57385"/>
        <dbReference type="ChEBI" id="CHEBI:57783"/>
        <dbReference type="ChEBI" id="CHEBI:58349"/>
        <dbReference type="ChEBI" id="CHEBI:61405"/>
    </reaction>
    <physiologicalReaction direction="left-to-right" evidence="16">
        <dbReference type="Rhea" id="RHEA:44969"/>
    </physiologicalReaction>
</comment>
<comment type="pathway">
    <text evidence="2">Lipid metabolism.</text>
</comment>
<organism evidence="21 22">
    <name type="scientific">Streptomyces kaniharaensis</name>
    <dbReference type="NCBI Taxonomy" id="212423"/>
    <lineage>
        <taxon>Bacteria</taxon>
        <taxon>Bacillati</taxon>
        <taxon>Actinomycetota</taxon>
        <taxon>Actinomycetes</taxon>
        <taxon>Kitasatosporales</taxon>
        <taxon>Streptomycetaceae</taxon>
        <taxon>Streptomyces</taxon>
    </lineage>
</organism>
<dbReference type="Proteomes" id="UP000450000">
    <property type="component" value="Unassembled WGS sequence"/>
</dbReference>
<comment type="catalytic activity">
    <reaction evidence="20">
        <text>(2E)-octenoyl-CoA + NADPH + H(+) = octanoyl-CoA + NADP(+)</text>
        <dbReference type="Rhea" id="RHEA:44952"/>
        <dbReference type="ChEBI" id="CHEBI:15378"/>
        <dbReference type="ChEBI" id="CHEBI:57386"/>
        <dbReference type="ChEBI" id="CHEBI:57783"/>
        <dbReference type="ChEBI" id="CHEBI:58349"/>
        <dbReference type="ChEBI" id="CHEBI:62242"/>
    </reaction>
    <physiologicalReaction direction="left-to-right" evidence="20">
        <dbReference type="Rhea" id="RHEA:44953"/>
    </physiologicalReaction>
</comment>
<keyword evidence="9" id="KW-0576">Peroxisome</keyword>
<comment type="subcellular location">
    <subcellularLocation>
        <location evidence="1">Peroxisome</location>
    </subcellularLocation>
</comment>
<dbReference type="GO" id="GO:0019290">
    <property type="term" value="P:siderophore biosynthetic process"/>
    <property type="evidence" value="ECO:0007669"/>
    <property type="project" value="InterPro"/>
</dbReference>
<evidence type="ECO:0000256" key="8">
    <source>
        <dbReference type="ARBA" id="ARBA00023098"/>
    </source>
</evidence>
<dbReference type="GO" id="GO:0019166">
    <property type="term" value="F:trans-2-enoyl-CoA reductase (NADPH) activity"/>
    <property type="evidence" value="ECO:0007669"/>
    <property type="project" value="UniProtKB-EC"/>
</dbReference>
<keyword evidence="4" id="KW-0597">Phosphoprotein</keyword>
<protein>
    <recommendedName>
        <fullName evidence="14">Peroxisomal trans-2-enoyl-CoA reductase</fullName>
        <ecNumber evidence="13">1.3.1.38</ecNumber>
    </recommendedName>
</protein>
<keyword evidence="3" id="KW-0444">Lipid biosynthesis</keyword>
<keyword evidence="22" id="KW-1185">Reference proteome</keyword>
<dbReference type="AlphaFoldDB" id="A0A6N7L058"/>
<dbReference type="PANTHER" id="PTHR24317:SF7">
    <property type="entry name" value="PEROXISOMAL TRANS-2-ENOYL-COA REDUCTASE"/>
    <property type="match status" value="1"/>
</dbReference>
<dbReference type="PRINTS" id="PR01397">
    <property type="entry name" value="DHBDHDRGNASE"/>
</dbReference>
<evidence type="ECO:0000256" key="3">
    <source>
        <dbReference type="ARBA" id="ARBA00022516"/>
    </source>
</evidence>
<comment type="subunit">
    <text evidence="12">Interacts with PEX5, probably required to target it into peroxisomes.</text>
</comment>
<keyword evidence="7" id="KW-0560">Oxidoreductase</keyword>
<evidence type="ECO:0000256" key="13">
    <source>
        <dbReference type="ARBA" id="ARBA00038849"/>
    </source>
</evidence>
<dbReference type="InterPro" id="IPR036291">
    <property type="entry name" value="NAD(P)-bd_dom_sf"/>
</dbReference>
<evidence type="ECO:0000256" key="16">
    <source>
        <dbReference type="ARBA" id="ARBA00048686"/>
    </source>
</evidence>
<evidence type="ECO:0000256" key="20">
    <source>
        <dbReference type="ARBA" id="ARBA00049559"/>
    </source>
</evidence>
<dbReference type="InterPro" id="IPR002347">
    <property type="entry name" value="SDR_fam"/>
</dbReference>
<evidence type="ECO:0000256" key="5">
    <source>
        <dbReference type="ARBA" id="ARBA00022832"/>
    </source>
</evidence>
<evidence type="ECO:0000313" key="22">
    <source>
        <dbReference type="Proteomes" id="UP000450000"/>
    </source>
</evidence>
<evidence type="ECO:0000256" key="17">
    <source>
        <dbReference type="ARBA" id="ARBA00049108"/>
    </source>
</evidence>
<dbReference type="PANTHER" id="PTHR24317">
    <property type="entry name" value="PEROXISOMAL TRANS-2-ENOYL-COA REDUCTASE"/>
    <property type="match status" value="1"/>
</dbReference>
<comment type="caution">
    <text evidence="21">The sequence shown here is derived from an EMBL/GenBank/DDBJ whole genome shotgun (WGS) entry which is preliminary data.</text>
</comment>
<evidence type="ECO:0000256" key="19">
    <source>
        <dbReference type="ARBA" id="ARBA00049386"/>
    </source>
</evidence>
<evidence type="ECO:0000256" key="9">
    <source>
        <dbReference type="ARBA" id="ARBA00023140"/>
    </source>
</evidence>
<comment type="catalytic activity">
    <reaction evidence="17">
        <text>(2E)-hexenoyl-CoA + NADPH + H(+) = hexanoyl-CoA + NADP(+)</text>
        <dbReference type="Rhea" id="RHEA:44956"/>
        <dbReference type="ChEBI" id="CHEBI:15378"/>
        <dbReference type="ChEBI" id="CHEBI:57783"/>
        <dbReference type="ChEBI" id="CHEBI:58349"/>
        <dbReference type="ChEBI" id="CHEBI:62077"/>
        <dbReference type="ChEBI" id="CHEBI:62620"/>
    </reaction>
    <physiologicalReaction direction="left-to-right" evidence="17">
        <dbReference type="Rhea" id="RHEA:44957"/>
    </physiologicalReaction>
</comment>
<comment type="catalytic activity">
    <reaction evidence="18">
        <text>a (2E)-enoyl-CoA + NADPH + H(+) = a 2,3-saturated acyl-CoA + NADP(+)</text>
        <dbReference type="Rhea" id="RHEA:33763"/>
        <dbReference type="ChEBI" id="CHEBI:15378"/>
        <dbReference type="ChEBI" id="CHEBI:57783"/>
        <dbReference type="ChEBI" id="CHEBI:58349"/>
        <dbReference type="ChEBI" id="CHEBI:58856"/>
        <dbReference type="ChEBI" id="CHEBI:65111"/>
        <dbReference type="EC" id="1.3.1.38"/>
    </reaction>
    <physiologicalReaction direction="left-to-right" evidence="18">
        <dbReference type="Rhea" id="RHEA:33764"/>
    </physiologicalReaction>
</comment>
<evidence type="ECO:0000256" key="7">
    <source>
        <dbReference type="ARBA" id="ARBA00023002"/>
    </source>
</evidence>
<evidence type="ECO:0000256" key="11">
    <source>
        <dbReference type="ARBA" id="ARBA00037124"/>
    </source>
</evidence>
<evidence type="ECO:0000256" key="10">
    <source>
        <dbReference type="ARBA" id="ARBA00023160"/>
    </source>
</evidence>
<comment type="catalytic activity">
    <reaction evidence="15">
        <text>(2E)-dodecenoyl-CoA + NADPH + H(+) = dodecanoyl-CoA + NADP(+)</text>
        <dbReference type="Rhea" id="RHEA:44964"/>
        <dbReference type="ChEBI" id="CHEBI:15378"/>
        <dbReference type="ChEBI" id="CHEBI:57330"/>
        <dbReference type="ChEBI" id="CHEBI:57375"/>
        <dbReference type="ChEBI" id="CHEBI:57783"/>
        <dbReference type="ChEBI" id="CHEBI:58349"/>
    </reaction>
    <physiologicalReaction direction="left-to-right" evidence="15">
        <dbReference type="Rhea" id="RHEA:44965"/>
    </physiologicalReaction>
</comment>
<dbReference type="EMBL" id="WBOF01000003">
    <property type="protein sequence ID" value="MQS17110.1"/>
    <property type="molecule type" value="Genomic_DNA"/>
</dbReference>
<evidence type="ECO:0000256" key="6">
    <source>
        <dbReference type="ARBA" id="ARBA00022857"/>
    </source>
</evidence>
<keyword evidence="10" id="KW-0275">Fatty acid biosynthesis</keyword>
<dbReference type="Pfam" id="PF13561">
    <property type="entry name" value="adh_short_C2"/>
    <property type="match status" value="1"/>
</dbReference>
<dbReference type="SUPFAM" id="SSF51735">
    <property type="entry name" value="NAD(P)-binding Rossmann-fold domains"/>
    <property type="match status" value="1"/>
</dbReference>
<keyword evidence="5" id="KW-0276">Fatty acid metabolism</keyword>
<dbReference type="Gene3D" id="3.40.50.720">
    <property type="entry name" value="NAD(P)-binding Rossmann-like Domain"/>
    <property type="match status" value="1"/>
</dbReference>
<dbReference type="OrthoDB" id="20590at2"/>
<dbReference type="InterPro" id="IPR003560">
    <property type="entry name" value="DHB_DH"/>
</dbReference>
<dbReference type="GO" id="GO:0008667">
    <property type="term" value="F:2,3-dihydro-2,3-dihydroxybenzoate dehydrogenase activity"/>
    <property type="evidence" value="ECO:0007669"/>
    <property type="project" value="InterPro"/>
</dbReference>
<comment type="catalytic activity">
    <reaction evidence="19">
        <text>(2E)-decenoyl-CoA + NADPH + H(+) = decanoyl-CoA + NADP(+)</text>
        <dbReference type="Rhea" id="RHEA:44960"/>
        <dbReference type="ChEBI" id="CHEBI:15378"/>
        <dbReference type="ChEBI" id="CHEBI:57783"/>
        <dbReference type="ChEBI" id="CHEBI:58349"/>
        <dbReference type="ChEBI" id="CHEBI:61406"/>
        <dbReference type="ChEBI" id="CHEBI:61430"/>
    </reaction>
    <physiologicalReaction direction="left-to-right" evidence="19">
        <dbReference type="Rhea" id="RHEA:44961"/>
    </physiologicalReaction>
</comment>
<comment type="function">
    <text evidence="11">Participates in chain elongation of fatty acids. Catalyzes the reduction of trans-2-enoyl-CoAs of varying chain lengths from 6:1 to 16:1, having maximum activity with 10:1 CoA. Has no 2,4-dienoyl-CoA reductase activity.</text>
</comment>
<dbReference type="EC" id="1.3.1.38" evidence="13"/>
<evidence type="ECO:0000256" key="12">
    <source>
        <dbReference type="ARBA" id="ARBA00038622"/>
    </source>
</evidence>
<dbReference type="InterPro" id="IPR052388">
    <property type="entry name" value="Peroxisomal_t2-enoyl-CoA_red"/>
</dbReference>
<gene>
    <name evidence="21" type="ORF">F7Q99_34225</name>
</gene>
<reference evidence="21 22" key="1">
    <citation type="submission" date="2019-09" db="EMBL/GenBank/DDBJ databases">
        <title>Genome Sequences of Streptomyces kaniharaensis ATCC 21070.</title>
        <authorList>
            <person name="Zhu W."/>
            <person name="De Crecy-Lagard V."/>
            <person name="Richards N.G."/>
        </authorList>
    </citation>
    <scope>NUCLEOTIDE SEQUENCE [LARGE SCALE GENOMIC DNA]</scope>
    <source>
        <strain evidence="21 22">SF-557</strain>
    </source>
</reference>
<keyword evidence="8" id="KW-0443">Lipid metabolism</keyword>
<name>A0A6N7L058_9ACTN</name>
<evidence type="ECO:0000256" key="15">
    <source>
        <dbReference type="ARBA" id="ARBA00047570"/>
    </source>
</evidence>
<dbReference type="GO" id="GO:0006633">
    <property type="term" value="P:fatty acid biosynthetic process"/>
    <property type="evidence" value="ECO:0007669"/>
    <property type="project" value="UniProtKB-KW"/>
</dbReference>
<proteinExistence type="predicted"/>
<evidence type="ECO:0000256" key="18">
    <source>
        <dbReference type="ARBA" id="ARBA00049251"/>
    </source>
</evidence>
<evidence type="ECO:0000256" key="1">
    <source>
        <dbReference type="ARBA" id="ARBA00004275"/>
    </source>
</evidence>
<evidence type="ECO:0000256" key="14">
    <source>
        <dbReference type="ARBA" id="ARBA00041063"/>
    </source>
</evidence>
<evidence type="ECO:0000256" key="4">
    <source>
        <dbReference type="ARBA" id="ARBA00022553"/>
    </source>
</evidence>
<sequence>MTGAWLLELTAEAPVVRSFAERIPLGRVACPEEIASVVSFLAGPEAGYVTGVQLPVDGGLSAATGQPRIAP</sequence>